<name>A0A327MRE3_PSEFL</name>
<dbReference type="InterPro" id="IPR013783">
    <property type="entry name" value="Ig-like_fold"/>
</dbReference>
<dbReference type="InterPro" id="IPR003961">
    <property type="entry name" value="FN3_dom"/>
</dbReference>
<comment type="caution">
    <text evidence="3">The sequence shown here is derived from an EMBL/GenBank/DDBJ whole genome shotgun (WGS) entry which is preliminary data.</text>
</comment>
<reference evidence="3 4" key="1">
    <citation type="submission" date="2018-06" db="EMBL/GenBank/DDBJ databases">
        <authorList>
            <person name="Zhirakovskaya E."/>
        </authorList>
    </citation>
    <scope>NUCLEOTIDE SEQUENCE [LARGE SCALE GENOMIC DNA]</scope>
    <source>
        <strain evidence="3 4">LY3</strain>
    </source>
</reference>
<dbReference type="EMBL" id="QLIN01000021">
    <property type="protein sequence ID" value="RAI62648.1"/>
    <property type="molecule type" value="Genomic_DNA"/>
</dbReference>
<keyword evidence="1" id="KW-0677">Repeat</keyword>
<dbReference type="InterPro" id="IPR036116">
    <property type="entry name" value="FN3_sf"/>
</dbReference>
<evidence type="ECO:0000313" key="3">
    <source>
        <dbReference type="EMBL" id="RAI62648.1"/>
    </source>
</evidence>
<dbReference type="AlphaFoldDB" id="A0A327MRE3"/>
<proteinExistence type="predicted"/>
<gene>
    <name evidence="3" type="ORF">DOZ80_30015</name>
</gene>
<feature type="domain" description="Fibronectin type-III" evidence="2">
    <location>
        <begin position="262"/>
        <end position="349"/>
    </location>
</feature>
<feature type="domain" description="Fibronectin type-III" evidence="2">
    <location>
        <begin position="12"/>
        <end position="97"/>
    </location>
</feature>
<evidence type="ECO:0000313" key="4">
    <source>
        <dbReference type="Proteomes" id="UP000249493"/>
    </source>
</evidence>
<dbReference type="PANTHER" id="PTHR46708">
    <property type="entry name" value="TENASCIN"/>
    <property type="match status" value="1"/>
</dbReference>
<dbReference type="SMART" id="SM00060">
    <property type="entry name" value="FN3"/>
    <property type="match status" value="4"/>
</dbReference>
<organism evidence="3 4">
    <name type="scientific">Pseudomonas fluorescens</name>
    <dbReference type="NCBI Taxonomy" id="294"/>
    <lineage>
        <taxon>Bacteria</taxon>
        <taxon>Pseudomonadati</taxon>
        <taxon>Pseudomonadota</taxon>
        <taxon>Gammaproteobacteria</taxon>
        <taxon>Pseudomonadales</taxon>
        <taxon>Pseudomonadaceae</taxon>
        <taxon>Pseudomonas</taxon>
    </lineage>
</organism>
<dbReference type="Pfam" id="PF00041">
    <property type="entry name" value="fn3"/>
    <property type="match status" value="1"/>
</dbReference>
<dbReference type="CDD" id="cd00063">
    <property type="entry name" value="FN3"/>
    <property type="match status" value="1"/>
</dbReference>
<evidence type="ECO:0000256" key="1">
    <source>
        <dbReference type="ARBA" id="ARBA00022737"/>
    </source>
</evidence>
<dbReference type="SUPFAM" id="SSF49265">
    <property type="entry name" value="Fibronectin type III"/>
    <property type="match status" value="3"/>
</dbReference>
<protein>
    <recommendedName>
        <fullName evidence="2">Fibronectin type-III domain-containing protein</fullName>
    </recommendedName>
</protein>
<dbReference type="Proteomes" id="UP000249493">
    <property type="component" value="Unassembled WGS sequence"/>
</dbReference>
<accession>A0A327MRE3</accession>
<dbReference type="PANTHER" id="PTHR46708:SF11">
    <property type="entry name" value="RECEPTOR-TYPE TYROSINE-PROTEIN PHOSPHATASE ETA-LIKE"/>
    <property type="match status" value="1"/>
</dbReference>
<evidence type="ECO:0000259" key="2">
    <source>
        <dbReference type="PROSITE" id="PS50853"/>
    </source>
</evidence>
<sequence>MNTLVSDSVLNGQIGLRISNVTATSCVASWDTSPEFDLYSLQDGGHKTILLSPTASQHTITGLQPGTQYYFYVRARRASDLGWTPVYQTTPVKTLSSTFPIWVAELTRTSLKLHWDSGGEIIVLQRDGYDGIDRHNPPVSYGGLTPGQLVKFRLRRKSSPEWNDYDVVTLRNAPTPPKFLDAYDQTSDRVSLYWDHGTVDGGQPRYRIERDGKLLEIKDRPPYTDTTPEQGRSHVYSVQTMDDQFNLSEKISITVRFGDFTAPTDPSNLSTSHLTLIVKWDESYDSSGEIFYDVDQDGEFLGTTKEEEFAVTGLETGKRYTFGVTAKDPTGNKSNRVTVTYPPIGIPSNTHSRPLTQLV</sequence>
<dbReference type="Gene3D" id="2.60.40.10">
    <property type="entry name" value="Immunoglobulins"/>
    <property type="match status" value="3"/>
</dbReference>
<dbReference type="PROSITE" id="PS50853">
    <property type="entry name" value="FN3"/>
    <property type="match status" value="2"/>
</dbReference>
<dbReference type="InterPro" id="IPR050991">
    <property type="entry name" value="ECM_Regulatory_Proteins"/>
</dbReference>
<dbReference type="RefSeq" id="WP_111289087.1">
    <property type="nucleotide sequence ID" value="NZ_QLIN01000021.1"/>
</dbReference>